<reference evidence="1" key="2">
    <citation type="journal article" date="2015" name="Data Brief">
        <title>Shoot transcriptome of the giant reed, Arundo donax.</title>
        <authorList>
            <person name="Barrero R.A."/>
            <person name="Guerrero F.D."/>
            <person name="Moolhuijzen P."/>
            <person name="Goolsby J.A."/>
            <person name="Tidwell J."/>
            <person name="Bellgard S.E."/>
            <person name="Bellgard M.I."/>
        </authorList>
    </citation>
    <scope>NUCLEOTIDE SEQUENCE</scope>
    <source>
        <tissue evidence="1">Shoot tissue taken approximately 20 cm above the soil surface</tissue>
    </source>
</reference>
<dbReference type="EMBL" id="GBRH01227813">
    <property type="protein sequence ID" value="JAD70082.1"/>
    <property type="molecule type" value="Transcribed_RNA"/>
</dbReference>
<accession>A0A0A9CF17</accession>
<sequence length="64" mass="7220">MTHPHEITYSGAFLWRPPAVIFRRTTRWYGPNVRNDATHPRAAVLAGVRHSVSVRSKAHGGPKF</sequence>
<evidence type="ECO:0000313" key="1">
    <source>
        <dbReference type="EMBL" id="JAD70082.1"/>
    </source>
</evidence>
<name>A0A0A9CF17_ARUDO</name>
<dbReference type="AlphaFoldDB" id="A0A0A9CF17"/>
<organism evidence="1">
    <name type="scientific">Arundo donax</name>
    <name type="common">Giant reed</name>
    <name type="synonym">Donax arundinaceus</name>
    <dbReference type="NCBI Taxonomy" id="35708"/>
    <lineage>
        <taxon>Eukaryota</taxon>
        <taxon>Viridiplantae</taxon>
        <taxon>Streptophyta</taxon>
        <taxon>Embryophyta</taxon>
        <taxon>Tracheophyta</taxon>
        <taxon>Spermatophyta</taxon>
        <taxon>Magnoliopsida</taxon>
        <taxon>Liliopsida</taxon>
        <taxon>Poales</taxon>
        <taxon>Poaceae</taxon>
        <taxon>PACMAD clade</taxon>
        <taxon>Arundinoideae</taxon>
        <taxon>Arundineae</taxon>
        <taxon>Arundo</taxon>
    </lineage>
</organism>
<protein>
    <submittedName>
        <fullName evidence="1">Uncharacterized protein</fullName>
    </submittedName>
</protein>
<reference evidence="1" key="1">
    <citation type="submission" date="2014-09" db="EMBL/GenBank/DDBJ databases">
        <authorList>
            <person name="Magalhaes I.L.F."/>
            <person name="Oliveira U."/>
            <person name="Santos F.R."/>
            <person name="Vidigal T.H.D.A."/>
            <person name="Brescovit A.D."/>
            <person name="Santos A.J."/>
        </authorList>
    </citation>
    <scope>NUCLEOTIDE SEQUENCE</scope>
    <source>
        <tissue evidence="1">Shoot tissue taken approximately 20 cm above the soil surface</tissue>
    </source>
</reference>
<proteinExistence type="predicted"/>